<name>A0ABD1SYL2_9LAMI</name>
<protein>
    <submittedName>
        <fullName evidence="2">Uncharacterized protein</fullName>
    </submittedName>
</protein>
<organism evidence="2 3">
    <name type="scientific">Abeliophyllum distichum</name>
    <dbReference type="NCBI Taxonomy" id="126358"/>
    <lineage>
        <taxon>Eukaryota</taxon>
        <taxon>Viridiplantae</taxon>
        <taxon>Streptophyta</taxon>
        <taxon>Embryophyta</taxon>
        <taxon>Tracheophyta</taxon>
        <taxon>Spermatophyta</taxon>
        <taxon>Magnoliopsida</taxon>
        <taxon>eudicotyledons</taxon>
        <taxon>Gunneridae</taxon>
        <taxon>Pentapetalae</taxon>
        <taxon>asterids</taxon>
        <taxon>lamiids</taxon>
        <taxon>Lamiales</taxon>
        <taxon>Oleaceae</taxon>
        <taxon>Forsythieae</taxon>
        <taxon>Abeliophyllum</taxon>
    </lineage>
</organism>
<dbReference type="AlphaFoldDB" id="A0ABD1SYL2"/>
<proteinExistence type="predicted"/>
<evidence type="ECO:0000313" key="2">
    <source>
        <dbReference type="EMBL" id="KAL2505532.1"/>
    </source>
</evidence>
<evidence type="ECO:0000313" key="3">
    <source>
        <dbReference type="Proteomes" id="UP001604336"/>
    </source>
</evidence>
<dbReference type="Proteomes" id="UP001604336">
    <property type="component" value="Unassembled WGS sequence"/>
</dbReference>
<accession>A0ABD1SYL2</accession>
<keyword evidence="3" id="KW-1185">Reference proteome</keyword>
<comment type="caution">
    <text evidence="2">The sequence shown here is derived from an EMBL/GenBank/DDBJ whole genome shotgun (WGS) entry which is preliminary data.</text>
</comment>
<evidence type="ECO:0000256" key="1">
    <source>
        <dbReference type="SAM" id="MobiDB-lite"/>
    </source>
</evidence>
<feature type="region of interest" description="Disordered" evidence="1">
    <location>
        <begin position="85"/>
        <end position="106"/>
    </location>
</feature>
<dbReference type="EMBL" id="JBFOLK010000006">
    <property type="protein sequence ID" value="KAL2505532.1"/>
    <property type="molecule type" value="Genomic_DNA"/>
</dbReference>
<sequence length="106" mass="11900">MDVDHKLIAILEPLFNFTEDSFVPRERTTLAVDFREPPYHLKKFMELLVVNTCSTYHGVLSRPVLKNLQAVTSIHHLAMKLPTHGGVAKVHGNQTTARELGSQPTP</sequence>
<gene>
    <name evidence="2" type="ORF">Adt_21153</name>
</gene>
<reference evidence="3" key="1">
    <citation type="submission" date="2024-07" db="EMBL/GenBank/DDBJ databases">
        <title>Two chromosome-level genome assemblies of Korean endemic species Abeliophyllum distichum and Forsythia ovata (Oleaceae).</title>
        <authorList>
            <person name="Jang H."/>
        </authorList>
    </citation>
    <scope>NUCLEOTIDE SEQUENCE [LARGE SCALE GENOMIC DNA]</scope>
</reference>
<feature type="compositionally biased region" description="Polar residues" evidence="1">
    <location>
        <begin position="92"/>
        <end position="106"/>
    </location>
</feature>